<organism evidence="10 11">
    <name type="scientific">Candidatus Roizmanbacteria bacterium CG22_combo_CG10-13_8_21_14_all_33_16</name>
    <dbReference type="NCBI Taxonomy" id="1974859"/>
    <lineage>
        <taxon>Bacteria</taxon>
        <taxon>Candidatus Roizmaniibacteriota</taxon>
    </lineage>
</organism>
<keyword evidence="3" id="KW-0328">Glycosyltransferase</keyword>
<comment type="subcellular location">
    <subcellularLocation>
        <location evidence="1">Cell membrane</location>
        <topology evidence="1">Multi-pass membrane protein</topology>
    </subcellularLocation>
</comment>
<accession>A0A2H0C3K1</accession>
<dbReference type="EMBL" id="PCTD01000096">
    <property type="protein sequence ID" value="PIP64484.1"/>
    <property type="molecule type" value="Genomic_DNA"/>
</dbReference>
<keyword evidence="2" id="KW-1003">Cell membrane</keyword>
<feature type="transmembrane region" description="Helical" evidence="8">
    <location>
        <begin position="173"/>
        <end position="205"/>
    </location>
</feature>
<keyword evidence="7 8" id="KW-0472">Membrane</keyword>
<dbReference type="GO" id="GO:0009103">
    <property type="term" value="P:lipopolysaccharide biosynthetic process"/>
    <property type="evidence" value="ECO:0007669"/>
    <property type="project" value="UniProtKB-ARBA"/>
</dbReference>
<gene>
    <name evidence="10" type="ORF">COW96_02255</name>
</gene>
<dbReference type="Pfam" id="PF13231">
    <property type="entry name" value="PMT_2"/>
    <property type="match status" value="1"/>
</dbReference>
<evidence type="ECO:0000256" key="2">
    <source>
        <dbReference type="ARBA" id="ARBA00022475"/>
    </source>
</evidence>
<feature type="transmembrane region" description="Helical" evidence="8">
    <location>
        <begin position="123"/>
        <end position="140"/>
    </location>
</feature>
<comment type="caution">
    <text evidence="10">The sequence shown here is derived from an EMBL/GenBank/DDBJ whole genome shotgun (WGS) entry which is preliminary data.</text>
</comment>
<keyword evidence="6 8" id="KW-1133">Transmembrane helix</keyword>
<dbReference type="AlphaFoldDB" id="A0A2H0C3K1"/>
<name>A0A2H0C3K1_9BACT</name>
<sequence length="488" mass="56434">MNRFKEIFSRMVSIVAKNPLAVLIIIIGVFLRFYHLPDFATFLSDQGRDAIIIKRIVSFEHWPAIGAPSSVGQIYLGPFYYYLMAPFLALFQLQPVGLAFGSAIISIFGLIITYYLINKIINKQVAVWFLFLSAFSQVNIQAARFSWNPNPLPIFSFITIYFLYRWVKTNRLLYAFLFGALFGSLFQLHHLSALMIFTFIPIYVYQLITSKKRSLSFLSWIVSLLGFVLISLPLLIFDLRHNLLNLNNLFKLFIQNNPTSQSNLLIKINLTTNQFFSHVFSTQILSFSSIMLVILLITSGVIIFRSRSVGIFVKLHWINCLTYLFLFSTFNSPRHPHYFGPIYFSFFLIVAYVLSQLNSRFVGYIFIIGYVFLNLNNLASKKPGYQIKHAQKVANFLAEEIDNKPFNIATWPVELTEDNFVYFLELKGLRPANRNKIEITNQLFVLCNQEPCQVLESPSWDISMFGKTKVAKIWTIDGVKIYKMIHDK</sequence>
<keyword evidence="4" id="KW-0808">Transferase</keyword>
<feature type="transmembrane region" description="Helical" evidence="8">
    <location>
        <begin position="361"/>
        <end position="379"/>
    </location>
</feature>
<keyword evidence="5 8" id="KW-0812">Transmembrane</keyword>
<proteinExistence type="predicted"/>
<dbReference type="GO" id="GO:0005886">
    <property type="term" value="C:plasma membrane"/>
    <property type="evidence" value="ECO:0007669"/>
    <property type="project" value="UniProtKB-SubCell"/>
</dbReference>
<dbReference type="GO" id="GO:0016763">
    <property type="term" value="F:pentosyltransferase activity"/>
    <property type="evidence" value="ECO:0007669"/>
    <property type="project" value="TreeGrafter"/>
</dbReference>
<evidence type="ECO:0000256" key="1">
    <source>
        <dbReference type="ARBA" id="ARBA00004651"/>
    </source>
</evidence>
<dbReference type="InterPro" id="IPR050297">
    <property type="entry name" value="LipidA_mod_glycosyltrf_83"/>
</dbReference>
<evidence type="ECO:0000256" key="4">
    <source>
        <dbReference type="ARBA" id="ARBA00022679"/>
    </source>
</evidence>
<feature type="transmembrane region" description="Helical" evidence="8">
    <location>
        <begin position="12"/>
        <end position="34"/>
    </location>
</feature>
<dbReference type="PANTHER" id="PTHR33908:SF11">
    <property type="entry name" value="MEMBRANE PROTEIN"/>
    <property type="match status" value="1"/>
</dbReference>
<evidence type="ECO:0000256" key="8">
    <source>
        <dbReference type="SAM" id="Phobius"/>
    </source>
</evidence>
<protein>
    <recommendedName>
        <fullName evidence="9">Glycosyltransferase RgtA/B/C/D-like domain-containing protein</fullName>
    </recommendedName>
</protein>
<feature type="domain" description="Glycosyltransferase RgtA/B/C/D-like" evidence="9">
    <location>
        <begin position="78"/>
        <end position="231"/>
    </location>
</feature>
<feature type="transmembrane region" description="Helical" evidence="8">
    <location>
        <begin position="284"/>
        <end position="304"/>
    </location>
</feature>
<feature type="transmembrane region" description="Helical" evidence="8">
    <location>
        <begin position="217"/>
        <end position="237"/>
    </location>
</feature>
<evidence type="ECO:0000256" key="7">
    <source>
        <dbReference type="ARBA" id="ARBA00023136"/>
    </source>
</evidence>
<evidence type="ECO:0000313" key="10">
    <source>
        <dbReference type="EMBL" id="PIP64484.1"/>
    </source>
</evidence>
<dbReference type="InterPro" id="IPR038731">
    <property type="entry name" value="RgtA/B/C-like"/>
</dbReference>
<evidence type="ECO:0000256" key="3">
    <source>
        <dbReference type="ARBA" id="ARBA00022676"/>
    </source>
</evidence>
<dbReference type="PANTHER" id="PTHR33908">
    <property type="entry name" value="MANNOSYLTRANSFERASE YKCB-RELATED"/>
    <property type="match status" value="1"/>
</dbReference>
<evidence type="ECO:0000256" key="6">
    <source>
        <dbReference type="ARBA" id="ARBA00022989"/>
    </source>
</evidence>
<reference evidence="10 11" key="1">
    <citation type="submission" date="2017-09" db="EMBL/GenBank/DDBJ databases">
        <title>Depth-based differentiation of microbial function through sediment-hosted aquifers and enrichment of novel symbionts in the deep terrestrial subsurface.</title>
        <authorList>
            <person name="Probst A.J."/>
            <person name="Ladd B."/>
            <person name="Jarett J.K."/>
            <person name="Geller-Mcgrath D.E."/>
            <person name="Sieber C.M."/>
            <person name="Emerson J.B."/>
            <person name="Anantharaman K."/>
            <person name="Thomas B.C."/>
            <person name="Malmstrom R."/>
            <person name="Stieglmeier M."/>
            <person name="Klingl A."/>
            <person name="Woyke T."/>
            <person name="Ryan C.M."/>
            <person name="Banfield J.F."/>
        </authorList>
    </citation>
    <scope>NUCLEOTIDE SEQUENCE [LARGE SCALE GENOMIC DNA]</scope>
    <source>
        <strain evidence="10">CG22_combo_CG10-13_8_21_14_all_33_16</strain>
    </source>
</reference>
<evidence type="ECO:0000259" key="9">
    <source>
        <dbReference type="Pfam" id="PF13231"/>
    </source>
</evidence>
<dbReference type="Proteomes" id="UP000230802">
    <property type="component" value="Unassembled WGS sequence"/>
</dbReference>
<evidence type="ECO:0000313" key="11">
    <source>
        <dbReference type="Proteomes" id="UP000230802"/>
    </source>
</evidence>
<evidence type="ECO:0000256" key="5">
    <source>
        <dbReference type="ARBA" id="ARBA00022692"/>
    </source>
</evidence>
<feature type="transmembrane region" description="Helical" evidence="8">
    <location>
        <begin position="311"/>
        <end position="330"/>
    </location>
</feature>
<feature type="transmembrane region" description="Helical" evidence="8">
    <location>
        <begin position="336"/>
        <end position="354"/>
    </location>
</feature>
<feature type="transmembrane region" description="Helical" evidence="8">
    <location>
        <begin position="98"/>
        <end position="117"/>
    </location>
</feature>